<keyword evidence="1" id="KW-1133">Transmembrane helix</keyword>
<dbReference type="InterPro" id="IPR012464">
    <property type="entry name" value="DUF1676"/>
</dbReference>
<dbReference type="PANTHER" id="PTHR21879">
    <property type="entry name" value="FI03362P-RELATED-RELATED"/>
    <property type="match status" value="1"/>
</dbReference>
<dbReference type="EMBL" id="JAWJWF010000047">
    <property type="protein sequence ID" value="KAK6621950.1"/>
    <property type="molecule type" value="Genomic_DNA"/>
</dbReference>
<dbReference type="PANTHER" id="PTHR21879:SF14">
    <property type="entry name" value="OSIRIS 8"/>
    <property type="match status" value="1"/>
</dbReference>
<name>A0ABR1AL09_POLSC</name>
<keyword evidence="1" id="KW-0472">Membrane</keyword>
<evidence type="ECO:0000313" key="3">
    <source>
        <dbReference type="EMBL" id="KAK6621950.1"/>
    </source>
</evidence>
<evidence type="ECO:0000256" key="2">
    <source>
        <dbReference type="SAM" id="SignalP"/>
    </source>
</evidence>
<reference evidence="3 4" key="1">
    <citation type="submission" date="2023-09" db="EMBL/GenBank/DDBJ databases">
        <title>Genomes of two closely related lineages of the louse Polyplax serrata with different host specificities.</title>
        <authorList>
            <person name="Martinu J."/>
            <person name="Tarabai H."/>
            <person name="Stefka J."/>
            <person name="Hypsa V."/>
        </authorList>
    </citation>
    <scope>NUCLEOTIDE SEQUENCE [LARGE SCALE GENOMIC DNA]</scope>
    <source>
        <strain evidence="3">98ZLc_SE</strain>
    </source>
</reference>
<evidence type="ECO:0000256" key="1">
    <source>
        <dbReference type="SAM" id="Phobius"/>
    </source>
</evidence>
<dbReference type="Proteomes" id="UP001359485">
    <property type="component" value="Unassembled WGS sequence"/>
</dbReference>
<dbReference type="Pfam" id="PF07898">
    <property type="entry name" value="DUF1676"/>
    <property type="match status" value="1"/>
</dbReference>
<keyword evidence="2" id="KW-0732">Signal</keyword>
<keyword evidence="1" id="KW-0812">Transmembrane</keyword>
<feature type="signal peptide" evidence="2">
    <location>
        <begin position="1"/>
        <end position="23"/>
    </location>
</feature>
<comment type="caution">
    <text evidence="3">The sequence shown here is derived from an EMBL/GenBank/DDBJ whole genome shotgun (WGS) entry which is preliminary data.</text>
</comment>
<keyword evidence="4" id="KW-1185">Reference proteome</keyword>
<feature type="transmembrane region" description="Helical" evidence="1">
    <location>
        <begin position="173"/>
        <end position="196"/>
    </location>
</feature>
<protein>
    <submittedName>
        <fullName evidence="3">Uncharacterized protein</fullName>
    </submittedName>
</protein>
<sequence length="247" mass="28009">MEVSVKFFVLVSFLIVSRCSVDCSPEEKTSQEGFMSLIQKCMKMDDVGLCLKWKAATALDRLSRMKGPLPVTDYLLLVRTPKAQDAQDEGETKQEAAVELGKWESGRDQNEKLNDFIWEKLVSLFTTRTIQISIPPPSFEGRGSLDKYLKKHGIFMMASMMGSMLTKMAMAKIGFIAGKALLIAKISLIVSLVIGFRRLLANQQLNAEVYNSLEQDAGWQRKFELDNRRSDYGANMAYAYHKLRYNH</sequence>
<gene>
    <name evidence="3" type="ORF">RUM44_001757</name>
</gene>
<feature type="chain" id="PRO_5045402810" evidence="2">
    <location>
        <begin position="24"/>
        <end position="247"/>
    </location>
</feature>
<organism evidence="3 4">
    <name type="scientific">Polyplax serrata</name>
    <name type="common">Common mouse louse</name>
    <dbReference type="NCBI Taxonomy" id="468196"/>
    <lineage>
        <taxon>Eukaryota</taxon>
        <taxon>Metazoa</taxon>
        <taxon>Ecdysozoa</taxon>
        <taxon>Arthropoda</taxon>
        <taxon>Hexapoda</taxon>
        <taxon>Insecta</taxon>
        <taxon>Pterygota</taxon>
        <taxon>Neoptera</taxon>
        <taxon>Paraneoptera</taxon>
        <taxon>Psocodea</taxon>
        <taxon>Troctomorpha</taxon>
        <taxon>Phthiraptera</taxon>
        <taxon>Anoplura</taxon>
        <taxon>Polyplacidae</taxon>
        <taxon>Polyplax</taxon>
    </lineage>
</organism>
<evidence type="ECO:0000313" key="4">
    <source>
        <dbReference type="Proteomes" id="UP001359485"/>
    </source>
</evidence>
<accession>A0ABR1AL09</accession>
<proteinExistence type="predicted"/>